<dbReference type="Pfam" id="PF03631">
    <property type="entry name" value="Virul_fac_BrkB"/>
    <property type="match status" value="1"/>
</dbReference>
<accession>A0ABD5ZPW3</accession>
<name>A0ABD5ZPW3_9EURY</name>
<keyword evidence="6" id="KW-0175">Coiled coil</keyword>
<comment type="caution">
    <text evidence="8">The sequence shown here is derived from an EMBL/GenBank/DDBJ whole genome shotgun (WGS) entry which is preliminary data.</text>
</comment>
<feature type="transmembrane region" description="Helical" evidence="7">
    <location>
        <begin position="201"/>
        <end position="224"/>
    </location>
</feature>
<dbReference type="GeneID" id="79267073"/>
<keyword evidence="3 7" id="KW-0812">Transmembrane</keyword>
<evidence type="ECO:0000256" key="1">
    <source>
        <dbReference type="ARBA" id="ARBA00004651"/>
    </source>
</evidence>
<evidence type="ECO:0000313" key="9">
    <source>
        <dbReference type="Proteomes" id="UP001596398"/>
    </source>
</evidence>
<dbReference type="PANTHER" id="PTHR30213">
    <property type="entry name" value="INNER MEMBRANE PROTEIN YHJD"/>
    <property type="match status" value="1"/>
</dbReference>
<keyword evidence="5 7" id="KW-0472">Membrane</keyword>
<feature type="transmembrane region" description="Helical" evidence="7">
    <location>
        <begin position="230"/>
        <end position="257"/>
    </location>
</feature>
<proteinExistence type="predicted"/>
<dbReference type="NCBIfam" id="TIGR00765">
    <property type="entry name" value="yihY_not_rbn"/>
    <property type="match status" value="1"/>
</dbReference>
<dbReference type="EMBL" id="JBHTAP010000001">
    <property type="protein sequence ID" value="MFC7235380.1"/>
    <property type="molecule type" value="Genomic_DNA"/>
</dbReference>
<dbReference type="GO" id="GO:0005886">
    <property type="term" value="C:plasma membrane"/>
    <property type="evidence" value="ECO:0007669"/>
    <property type="project" value="UniProtKB-SubCell"/>
</dbReference>
<comment type="subcellular location">
    <subcellularLocation>
        <location evidence="1">Cell membrane</location>
        <topology evidence="1">Multi-pass membrane protein</topology>
    </subcellularLocation>
</comment>
<sequence>MSRVSGVVGVVRAVVAGIQSDRITFIAASLAYYAFISLLPLLLLAIVAVSVLGGPELAADLGAAAAGSFGEEAGAVVTAALVNATGRGGATLVGTVVLLWSGLKLFRGLDVAFSTVYGTAAEQTLFDQLRDGLVTLVGVGLGIGVTVALGVLTARFDLLAGGLDLAPLVGTVVSLGGLTLVFLPLYYVLPDRGGLTVREAVPGAVLAAVGWTALQTGFRVYAGIAGSYEAYGVLGAVLLLITFLYFGGLVLLVGVVLNAVLAGRVEAADLDAGSPVAAAADQRGLSPAGSIDGTDVDDDTEAELRELRRRIAEFEEDVEERTVRREELERDLKRYVRDRMRAGKATGWGPYLVLLYGTAMTLGAFSLLSDWAAVFAMLVIWLSTLGLYVLMLLVGAGVSAASLPGKLRDKAGDLRD</sequence>
<dbReference type="AlphaFoldDB" id="A0ABD5ZPW3"/>
<evidence type="ECO:0000256" key="6">
    <source>
        <dbReference type="SAM" id="Coils"/>
    </source>
</evidence>
<organism evidence="8 9">
    <name type="scientific">Halosegnis marinus</name>
    <dbReference type="NCBI Taxonomy" id="3034023"/>
    <lineage>
        <taxon>Archaea</taxon>
        <taxon>Methanobacteriati</taxon>
        <taxon>Methanobacteriota</taxon>
        <taxon>Stenosarchaea group</taxon>
        <taxon>Halobacteria</taxon>
        <taxon>Halobacteriales</taxon>
        <taxon>Natronomonadaceae</taxon>
        <taxon>Halosegnis</taxon>
    </lineage>
</organism>
<keyword evidence="9" id="KW-1185">Reference proteome</keyword>
<feature type="transmembrane region" description="Helical" evidence="7">
    <location>
        <begin position="348"/>
        <end position="368"/>
    </location>
</feature>
<keyword evidence="4 7" id="KW-1133">Transmembrane helix</keyword>
<feature type="transmembrane region" description="Helical" evidence="7">
    <location>
        <begin position="168"/>
        <end position="189"/>
    </location>
</feature>
<keyword evidence="2" id="KW-1003">Cell membrane</keyword>
<protein>
    <submittedName>
        <fullName evidence="8">YhjD/YihY/BrkB family envelope integrity protein</fullName>
    </submittedName>
</protein>
<evidence type="ECO:0000256" key="7">
    <source>
        <dbReference type="SAM" id="Phobius"/>
    </source>
</evidence>
<dbReference type="RefSeq" id="WP_276233508.1">
    <property type="nucleotide sequence ID" value="NZ_CP119802.1"/>
</dbReference>
<dbReference type="PANTHER" id="PTHR30213:SF0">
    <property type="entry name" value="UPF0761 MEMBRANE PROTEIN YIHY"/>
    <property type="match status" value="1"/>
</dbReference>
<reference evidence="8 9" key="1">
    <citation type="journal article" date="2019" name="Int. J. Syst. Evol. Microbiol.">
        <title>The Global Catalogue of Microorganisms (GCM) 10K type strain sequencing project: providing services to taxonomists for standard genome sequencing and annotation.</title>
        <authorList>
            <consortium name="The Broad Institute Genomics Platform"/>
            <consortium name="The Broad Institute Genome Sequencing Center for Infectious Disease"/>
            <person name="Wu L."/>
            <person name="Ma J."/>
        </authorList>
    </citation>
    <scope>NUCLEOTIDE SEQUENCE [LARGE SCALE GENOMIC DNA]</scope>
    <source>
        <strain evidence="8 9">DT85</strain>
    </source>
</reference>
<evidence type="ECO:0000256" key="4">
    <source>
        <dbReference type="ARBA" id="ARBA00022989"/>
    </source>
</evidence>
<evidence type="ECO:0000256" key="2">
    <source>
        <dbReference type="ARBA" id="ARBA00022475"/>
    </source>
</evidence>
<evidence type="ECO:0000313" key="8">
    <source>
        <dbReference type="EMBL" id="MFC7235380.1"/>
    </source>
</evidence>
<dbReference type="Proteomes" id="UP001596398">
    <property type="component" value="Unassembled WGS sequence"/>
</dbReference>
<evidence type="ECO:0000256" key="3">
    <source>
        <dbReference type="ARBA" id="ARBA00022692"/>
    </source>
</evidence>
<feature type="transmembrane region" description="Helical" evidence="7">
    <location>
        <begin position="133"/>
        <end position="156"/>
    </location>
</feature>
<feature type="transmembrane region" description="Helical" evidence="7">
    <location>
        <begin position="30"/>
        <end position="52"/>
    </location>
</feature>
<feature type="coiled-coil region" evidence="6">
    <location>
        <begin position="297"/>
        <end position="345"/>
    </location>
</feature>
<dbReference type="InterPro" id="IPR017039">
    <property type="entry name" value="Virul_fac_BrkB"/>
</dbReference>
<gene>
    <name evidence="8" type="ORF">ACFQJ4_08655</name>
</gene>
<feature type="transmembrane region" description="Helical" evidence="7">
    <location>
        <begin position="374"/>
        <end position="398"/>
    </location>
</feature>
<evidence type="ECO:0000256" key="5">
    <source>
        <dbReference type="ARBA" id="ARBA00023136"/>
    </source>
</evidence>